<dbReference type="InterPro" id="IPR029062">
    <property type="entry name" value="Class_I_gatase-like"/>
</dbReference>
<dbReference type="RefSeq" id="WP_249280863.1">
    <property type="nucleotide sequence ID" value="NZ_JACRSS010000006.1"/>
</dbReference>
<feature type="transmembrane region" description="Helical" evidence="1">
    <location>
        <begin position="456"/>
        <end position="478"/>
    </location>
</feature>
<keyword evidence="1" id="KW-0812">Transmembrane</keyword>
<evidence type="ECO:0000259" key="3">
    <source>
        <dbReference type="Pfam" id="PF23357"/>
    </source>
</evidence>
<evidence type="ECO:0000313" key="4">
    <source>
        <dbReference type="EMBL" id="MBC8539265.1"/>
    </source>
</evidence>
<dbReference type="Pfam" id="PF09822">
    <property type="entry name" value="ABC_transp_aux"/>
    <property type="match status" value="1"/>
</dbReference>
<name>A0A926DLF3_9FIRM</name>
<gene>
    <name evidence="4" type="ORF">H8693_10040</name>
</gene>
<keyword evidence="1" id="KW-0472">Membrane</keyword>
<evidence type="ECO:0000259" key="2">
    <source>
        <dbReference type="Pfam" id="PF09822"/>
    </source>
</evidence>
<sequence>MSPKRHARKISYSVSGNLLLGVILCAILALNIAAGVLEKALGLGIDVSSNHIYTLSSATREILQDLDQEIVIYSLTSSSEDTSPLPVLLNRYAAASPKVEVKEVNYATSQSFYQQFETADQSISANSLIITDRTGERFRVLSPSDLFVYSNAYIPTATKAEAKITSAIHYIETGISMRLNFLSGHNETSLSSLSVLKAQLENQNYEVGTINLSSAAARKLSPQMDVLVVVSPKTDLSKEEYEAIREFLDKGGRALFLMDHSFFSKSQGQLFLYSNDMPYFDILLKWYNLALNSDVVVGGDPSYSGLRATNFAVTAQKHIITQKLLKNSDPVVFSDASSVSLLDEHEDVALSPLITTPESSHTKSIIKGFSNLLREDGDPSGPFVLGALAERADSKLVLFGTSSFVSNDSLEIAGNDQLILDTLEYISPTDANINIPAQPLRSVQEDSSGAGGSLQAVASVGMVFLPLLILLAGCLHIFRRKRL</sequence>
<keyword evidence="5" id="KW-1185">Reference proteome</keyword>
<protein>
    <submittedName>
        <fullName evidence="4">GldG family protein</fullName>
    </submittedName>
</protein>
<accession>A0A926DLF3</accession>
<dbReference type="InterPro" id="IPR019196">
    <property type="entry name" value="ABC_transp_unknown"/>
</dbReference>
<dbReference type="Pfam" id="PF23357">
    <property type="entry name" value="DUF7088"/>
    <property type="match status" value="1"/>
</dbReference>
<dbReference type="SUPFAM" id="SSF52317">
    <property type="entry name" value="Class I glutamine amidotransferase-like"/>
    <property type="match status" value="1"/>
</dbReference>
<dbReference type="Proteomes" id="UP000617951">
    <property type="component" value="Unassembled WGS sequence"/>
</dbReference>
<feature type="domain" description="ABC-type uncharacterised transport system" evidence="2">
    <location>
        <begin position="180"/>
        <end position="391"/>
    </location>
</feature>
<organism evidence="4 5">
    <name type="scientific">Guopingia tenuis</name>
    <dbReference type="NCBI Taxonomy" id="2763656"/>
    <lineage>
        <taxon>Bacteria</taxon>
        <taxon>Bacillati</taxon>
        <taxon>Bacillota</taxon>
        <taxon>Clostridia</taxon>
        <taxon>Christensenellales</taxon>
        <taxon>Christensenellaceae</taxon>
        <taxon>Guopingia</taxon>
    </lineage>
</organism>
<comment type="caution">
    <text evidence="4">The sequence shown here is derived from an EMBL/GenBank/DDBJ whole genome shotgun (WGS) entry which is preliminary data.</text>
</comment>
<reference evidence="4" key="1">
    <citation type="submission" date="2020-08" db="EMBL/GenBank/DDBJ databases">
        <title>Genome public.</title>
        <authorList>
            <person name="Liu C."/>
            <person name="Sun Q."/>
        </authorList>
    </citation>
    <scope>NUCLEOTIDE SEQUENCE</scope>
    <source>
        <strain evidence="4">NSJ-63</strain>
    </source>
</reference>
<dbReference type="InterPro" id="IPR055396">
    <property type="entry name" value="DUF7088"/>
</dbReference>
<keyword evidence="1" id="KW-1133">Transmembrane helix</keyword>
<evidence type="ECO:0000256" key="1">
    <source>
        <dbReference type="SAM" id="Phobius"/>
    </source>
</evidence>
<evidence type="ECO:0000313" key="5">
    <source>
        <dbReference type="Proteomes" id="UP000617951"/>
    </source>
</evidence>
<dbReference type="EMBL" id="JACRSS010000006">
    <property type="protein sequence ID" value="MBC8539265.1"/>
    <property type="molecule type" value="Genomic_DNA"/>
</dbReference>
<dbReference type="AlphaFoldDB" id="A0A926DLF3"/>
<proteinExistence type="predicted"/>
<feature type="domain" description="DUF7088" evidence="3">
    <location>
        <begin position="50"/>
        <end position="131"/>
    </location>
</feature>